<feature type="chain" id="PRO_5015597700" evidence="1">
    <location>
        <begin position="23"/>
        <end position="76"/>
    </location>
</feature>
<gene>
    <name evidence="2" type="ORF">BS50DRAFT_248466</name>
</gene>
<sequence>MINPEWTRARLLLFFGAGRTTCCKMSEACQAPCPQATEDWGTKKARDVTMVINQTRYKSSMGRLASVQASGGEAAM</sequence>
<accession>A0A2T2P3S1</accession>
<dbReference type="EMBL" id="KZ678130">
    <property type="protein sequence ID" value="PSN72325.1"/>
    <property type="molecule type" value="Genomic_DNA"/>
</dbReference>
<reference evidence="2 3" key="1">
    <citation type="journal article" date="2018" name="Front. Microbiol.">
        <title>Genome-Wide Analysis of Corynespora cassiicola Leaf Fall Disease Putative Effectors.</title>
        <authorList>
            <person name="Lopez D."/>
            <person name="Ribeiro S."/>
            <person name="Label P."/>
            <person name="Fumanal B."/>
            <person name="Venisse J.S."/>
            <person name="Kohler A."/>
            <person name="de Oliveira R.R."/>
            <person name="Labutti K."/>
            <person name="Lipzen A."/>
            <person name="Lail K."/>
            <person name="Bauer D."/>
            <person name="Ohm R.A."/>
            <person name="Barry K.W."/>
            <person name="Spatafora J."/>
            <person name="Grigoriev I.V."/>
            <person name="Martin F.M."/>
            <person name="Pujade-Renaud V."/>
        </authorList>
    </citation>
    <scope>NUCLEOTIDE SEQUENCE [LARGE SCALE GENOMIC DNA]</scope>
    <source>
        <strain evidence="2 3">Philippines</strain>
    </source>
</reference>
<organism evidence="2 3">
    <name type="scientific">Corynespora cassiicola Philippines</name>
    <dbReference type="NCBI Taxonomy" id="1448308"/>
    <lineage>
        <taxon>Eukaryota</taxon>
        <taxon>Fungi</taxon>
        <taxon>Dikarya</taxon>
        <taxon>Ascomycota</taxon>
        <taxon>Pezizomycotina</taxon>
        <taxon>Dothideomycetes</taxon>
        <taxon>Pleosporomycetidae</taxon>
        <taxon>Pleosporales</taxon>
        <taxon>Corynesporascaceae</taxon>
        <taxon>Corynespora</taxon>
    </lineage>
</organism>
<keyword evidence="3" id="KW-1185">Reference proteome</keyword>
<evidence type="ECO:0000313" key="3">
    <source>
        <dbReference type="Proteomes" id="UP000240883"/>
    </source>
</evidence>
<protein>
    <submittedName>
        <fullName evidence="2">Uncharacterized protein</fullName>
    </submittedName>
</protein>
<proteinExistence type="predicted"/>
<feature type="signal peptide" evidence="1">
    <location>
        <begin position="1"/>
        <end position="22"/>
    </location>
</feature>
<keyword evidence="1" id="KW-0732">Signal</keyword>
<evidence type="ECO:0000313" key="2">
    <source>
        <dbReference type="EMBL" id="PSN72325.1"/>
    </source>
</evidence>
<dbReference type="Proteomes" id="UP000240883">
    <property type="component" value="Unassembled WGS sequence"/>
</dbReference>
<name>A0A2T2P3S1_CORCC</name>
<evidence type="ECO:0000256" key="1">
    <source>
        <dbReference type="SAM" id="SignalP"/>
    </source>
</evidence>
<dbReference type="AlphaFoldDB" id="A0A2T2P3S1"/>